<reference evidence="2" key="1">
    <citation type="submission" date="2022-08" db="EMBL/GenBank/DDBJ databases">
        <title>Whole genome sequencing of non-tuberculosis mycobacteria type-strains.</title>
        <authorList>
            <person name="Igarashi Y."/>
            <person name="Osugi A."/>
            <person name="Mitarai S."/>
        </authorList>
    </citation>
    <scope>NUCLEOTIDE SEQUENCE</scope>
    <source>
        <strain evidence="2">DSM 45127</strain>
    </source>
</reference>
<dbReference type="RefSeq" id="WP_260060477.1">
    <property type="nucleotide sequence ID" value="NZ_CP092488.2"/>
</dbReference>
<accession>A0ABY5U705</accession>
<sequence>MVNTDDPGPRIADEESADTLAAASTGRFIATATPPTAKQMMRYTRIAIAVTAALLTASYTALFLIGALLGSLTVARVGGAVIFLAVLLLGMPGYGLLHRRLTRRRKVLVSVGSEGLTVNTRPDEVFPFGDARVGHWTLEGDRRSIKGTALHLGTDGHRFVLGGRDHRLGAGIFSEATPVDNVDAWIWAAEFDEILTIIGRRCGTQTGNPLPAQLIRCLLIPNAARSFRLRSSGCSRTRQRRCD</sequence>
<dbReference type="EMBL" id="CP092488">
    <property type="protein sequence ID" value="UWI82312.1"/>
    <property type="molecule type" value="Genomic_DNA"/>
</dbReference>
<dbReference type="Proteomes" id="UP001055336">
    <property type="component" value="Chromosome"/>
</dbReference>
<feature type="transmembrane region" description="Helical" evidence="1">
    <location>
        <begin position="75"/>
        <end position="97"/>
    </location>
</feature>
<name>A0ABY5U705_9MYCO</name>
<protein>
    <submittedName>
        <fullName evidence="2">Uncharacterized protein</fullName>
    </submittedName>
</protein>
<proteinExistence type="predicted"/>
<keyword evidence="1" id="KW-0812">Transmembrane</keyword>
<evidence type="ECO:0000313" key="3">
    <source>
        <dbReference type="Proteomes" id="UP001055336"/>
    </source>
</evidence>
<keyword evidence="1" id="KW-1133">Transmembrane helix</keyword>
<organism evidence="2 3">
    <name type="scientific">Mycobacterium paraterrae</name>
    <dbReference type="NCBI Taxonomy" id="577492"/>
    <lineage>
        <taxon>Bacteria</taxon>
        <taxon>Bacillati</taxon>
        <taxon>Actinomycetota</taxon>
        <taxon>Actinomycetes</taxon>
        <taxon>Mycobacteriales</taxon>
        <taxon>Mycobacteriaceae</taxon>
        <taxon>Mycobacterium</taxon>
    </lineage>
</organism>
<gene>
    <name evidence="2" type="ORF">MKK62_26405</name>
</gene>
<keyword evidence="1" id="KW-0472">Membrane</keyword>
<evidence type="ECO:0000313" key="2">
    <source>
        <dbReference type="EMBL" id="UWI82312.1"/>
    </source>
</evidence>
<evidence type="ECO:0000256" key="1">
    <source>
        <dbReference type="SAM" id="Phobius"/>
    </source>
</evidence>
<keyword evidence="3" id="KW-1185">Reference proteome</keyword>
<feature type="transmembrane region" description="Helical" evidence="1">
    <location>
        <begin position="46"/>
        <end position="69"/>
    </location>
</feature>